<gene>
    <name evidence="2" type="ORF">VN97_g12308</name>
</gene>
<feature type="region of interest" description="Disordered" evidence="1">
    <location>
        <begin position="1"/>
        <end position="21"/>
    </location>
</feature>
<evidence type="ECO:0000256" key="1">
    <source>
        <dbReference type="SAM" id="MobiDB-lite"/>
    </source>
</evidence>
<reference evidence="2" key="1">
    <citation type="submission" date="2015-06" db="EMBL/GenBank/DDBJ databases">
        <authorList>
            <person name="Nguyen H."/>
        </authorList>
    </citation>
    <scope>NUCLEOTIDE SEQUENCE</scope>
    <source>
        <strain evidence="2">DAOM 180753</strain>
    </source>
</reference>
<evidence type="ECO:0000313" key="2">
    <source>
        <dbReference type="EMBL" id="KAJ9481189.1"/>
    </source>
</evidence>
<protein>
    <submittedName>
        <fullName evidence="2">Uncharacterized protein</fullName>
    </submittedName>
</protein>
<dbReference type="Proteomes" id="UP001227192">
    <property type="component" value="Unassembled WGS sequence"/>
</dbReference>
<comment type="caution">
    <text evidence="2">The sequence shown here is derived from an EMBL/GenBank/DDBJ whole genome shotgun (WGS) entry which is preliminary data.</text>
</comment>
<dbReference type="AlphaFoldDB" id="A0AAI9T781"/>
<accession>A0AAI9T781</accession>
<evidence type="ECO:0000313" key="3">
    <source>
        <dbReference type="Proteomes" id="UP001227192"/>
    </source>
</evidence>
<keyword evidence="3" id="KW-1185">Reference proteome</keyword>
<organism evidence="2 3">
    <name type="scientific">Penicillium thymicola</name>
    <dbReference type="NCBI Taxonomy" id="293382"/>
    <lineage>
        <taxon>Eukaryota</taxon>
        <taxon>Fungi</taxon>
        <taxon>Dikarya</taxon>
        <taxon>Ascomycota</taxon>
        <taxon>Pezizomycotina</taxon>
        <taxon>Eurotiomycetes</taxon>
        <taxon>Eurotiomycetidae</taxon>
        <taxon>Eurotiales</taxon>
        <taxon>Aspergillaceae</taxon>
        <taxon>Penicillium</taxon>
    </lineage>
</organism>
<dbReference type="EMBL" id="LACB01000873">
    <property type="protein sequence ID" value="KAJ9481189.1"/>
    <property type="molecule type" value="Genomic_DNA"/>
</dbReference>
<name>A0AAI9T781_PENTH</name>
<proteinExistence type="predicted"/>
<reference evidence="2" key="2">
    <citation type="journal article" date="2016" name="Fungal Biol.">
        <title>Ochratoxin A production by Penicillium thymicola.</title>
        <authorList>
            <person name="Nguyen H.D.T."/>
            <person name="McMullin D.R."/>
            <person name="Ponomareva E."/>
            <person name="Riley R."/>
            <person name="Pomraning K.R."/>
            <person name="Baker S.E."/>
            <person name="Seifert K.A."/>
        </authorList>
    </citation>
    <scope>NUCLEOTIDE SEQUENCE</scope>
    <source>
        <strain evidence="2">DAOM 180753</strain>
    </source>
</reference>
<sequence>MRSRNNGKRKKKKEKRKAKTKRMNAIILDWESMEIPGLPPLSVRSLVVLRGIPFFHPSSFRTGIQPSSVPTTYLLSQNVVGDQ</sequence>